<sequence>MGGSSRRKQRRNTAGGEHEEATFHGLSPVFIWILATSLIVVISPPSSGFRSIAPQHSRFADPADHLLDTSSLSAKMYMNHQSEMDSFHQQAPKDEHYETPADKNYFYPQFHRPMGLRWRDDSRMMLQHHQPTVMPILTERSASPFGRGASTSSRHQQQQATSSQFTDSPSLEDMELIDVLWRSDIAGEKGTRPIALADQYECDLQTLTEKSTMAPLSAEEHARYEDLAKSYYQDFYPSFTNNNLQKYQQPQVKTHMPPEEHHQRTSAEHVVVEQMPTDKELADILDDMSHPDSQLNQMFNVNNPIINNASLSEVIVYTPANLTELAELQDPNNQIPLTSSSSSSSSTPSTQPTTLFNSTDPQTIRQWIQPTEITPEDVFPQSNYLYVGMHNDSMQTVVSNGQVDYDHAYQAPTPLSPLVIGGGATTTTASSSSSAGASVGQQTQTSPASASVTATATASLYDSYRHQHQRHSFSDCTDASTPSSRLSSESPRYNSESCSSTTTTESRFYGKLIPARGSRVDRPRSPHSPTRIHRVVPLTASGRRKRGRQSKDEQLACENSLPVSALQISEMTLSDLQQVLKNESLSDYQRQLIRKIRRRGKNKVAARTCRQRRTDRHDKVFSRNSMYN</sequence>
<keyword evidence="7" id="KW-0812">Transmembrane</keyword>
<feature type="region of interest" description="Disordered" evidence="6">
    <location>
        <begin position="332"/>
        <end position="362"/>
    </location>
</feature>
<dbReference type="InterPro" id="IPR004827">
    <property type="entry name" value="bZIP"/>
</dbReference>
<dbReference type="Gene3D" id="1.10.880.10">
    <property type="entry name" value="Transcription factor, Skn-1-like, DNA-binding domain"/>
    <property type="match status" value="1"/>
</dbReference>
<evidence type="ECO:0000256" key="5">
    <source>
        <dbReference type="ARBA" id="ARBA00023242"/>
    </source>
</evidence>
<protein>
    <submittedName>
        <fullName evidence="9">BZIP domain-containing protein</fullName>
    </submittedName>
</protein>
<dbReference type="InterPro" id="IPR047167">
    <property type="entry name" value="NFE2-like"/>
</dbReference>
<dbReference type="InterPro" id="IPR004826">
    <property type="entry name" value="bZIP_Maf"/>
</dbReference>
<feature type="transmembrane region" description="Helical" evidence="7">
    <location>
        <begin position="21"/>
        <end position="42"/>
    </location>
</feature>
<dbReference type="AlphaFoldDB" id="A0A8R1IC26"/>
<keyword evidence="1" id="KW-0805">Transcription regulation</keyword>
<dbReference type="GO" id="GO:0000978">
    <property type="term" value="F:RNA polymerase II cis-regulatory region sequence-specific DNA binding"/>
    <property type="evidence" value="ECO:0007669"/>
    <property type="project" value="InterPro"/>
</dbReference>
<name>A0A8R1IC26_CAEJA</name>
<organism evidence="9 10">
    <name type="scientific">Caenorhabditis japonica</name>
    <dbReference type="NCBI Taxonomy" id="281687"/>
    <lineage>
        <taxon>Eukaryota</taxon>
        <taxon>Metazoa</taxon>
        <taxon>Ecdysozoa</taxon>
        <taxon>Nematoda</taxon>
        <taxon>Chromadorea</taxon>
        <taxon>Rhabditida</taxon>
        <taxon>Rhabditina</taxon>
        <taxon>Rhabditomorpha</taxon>
        <taxon>Rhabditoidea</taxon>
        <taxon>Rhabditidae</taxon>
        <taxon>Peloderinae</taxon>
        <taxon>Caenorhabditis</taxon>
    </lineage>
</organism>
<feature type="domain" description="BZIP" evidence="8">
    <location>
        <begin position="597"/>
        <end position="612"/>
    </location>
</feature>
<evidence type="ECO:0000259" key="8">
    <source>
        <dbReference type="PROSITE" id="PS00036"/>
    </source>
</evidence>
<dbReference type="GO" id="GO:0005634">
    <property type="term" value="C:nucleus"/>
    <property type="evidence" value="ECO:0007669"/>
    <property type="project" value="TreeGrafter"/>
</dbReference>
<dbReference type="SUPFAM" id="SSF47454">
    <property type="entry name" value="A DNA-binding domain in eukaryotic transcription factors"/>
    <property type="match status" value="1"/>
</dbReference>
<dbReference type="EnsemblMetazoa" id="CJA20487.1">
    <property type="protein sequence ID" value="CJA20487.1"/>
    <property type="gene ID" value="WBGene00176059"/>
</dbReference>
<dbReference type="GO" id="GO:0000981">
    <property type="term" value="F:DNA-binding transcription factor activity, RNA polymerase II-specific"/>
    <property type="evidence" value="ECO:0007669"/>
    <property type="project" value="TreeGrafter"/>
</dbReference>
<evidence type="ECO:0000256" key="2">
    <source>
        <dbReference type="ARBA" id="ARBA00023125"/>
    </source>
</evidence>
<feature type="compositionally biased region" description="Low complexity" evidence="6">
    <location>
        <begin position="338"/>
        <end position="354"/>
    </location>
</feature>
<feature type="compositionally biased region" description="Low complexity" evidence="6">
    <location>
        <begin position="480"/>
        <end position="506"/>
    </location>
</feature>
<evidence type="ECO:0000313" key="10">
    <source>
        <dbReference type="Proteomes" id="UP000005237"/>
    </source>
</evidence>
<proteinExistence type="predicted"/>
<dbReference type="PANTHER" id="PTHR24411:SF55">
    <property type="entry name" value="SEGMENTATION PROTEIN CAP'N'COLLAR"/>
    <property type="match status" value="1"/>
</dbReference>
<reference evidence="10" key="1">
    <citation type="submission" date="2010-08" db="EMBL/GenBank/DDBJ databases">
        <authorList>
            <consortium name="Caenorhabditis japonica Sequencing Consortium"/>
            <person name="Wilson R.K."/>
        </authorList>
    </citation>
    <scope>NUCLEOTIDE SEQUENCE [LARGE SCALE GENOMIC DNA]</scope>
    <source>
        <strain evidence="10">DF5081</strain>
    </source>
</reference>
<evidence type="ECO:0000256" key="3">
    <source>
        <dbReference type="ARBA" id="ARBA00023159"/>
    </source>
</evidence>
<keyword evidence="2" id="KW-0238">DNA-binding</keyword>
<dbReference type="PROSITE" id="PS00036">
    <property type="entry name" value="BZIP_BASIC"/>
    <property type="match status" value="1"/>
</dbReference>
<feature type="region of interest" description="Disordered" evidence="6">
    <location>
        <begin position="424"/>
        <end position="451"/>
    </location>
</feature>
<accession>A0A8R1IC26</accession>
<keyword evidence="10" id="KW-1185">Reference proteome</keyword>
<dbReference type="Pfam" id="PF03131">
    <property type="entry name" value="bZIP_Maf"/>
    <property type="match status" value="1"/>
</dbReference>
<keyword evidence="3" id="KW-0010">Activator</keyword>
<evidence type="ECO:0000256" key="1">
    <source>
        <dbReference type="ARBA" id="ARBA00023015"/>
    </source>
</evidence>
<keyword evidence="7" id="KW-0472">Membrane</keyword>
<evidence type="ECO:0000256" key="6">
    <source>
        <dbReference type="SAM" id="MobiDB-lite"/>
    </source>
</evidence>
<dbReference type="Proteomes" id="UP000005237">
    <property type="component" value="Unassembled WGS sequence"/>
</dbReference>
<feature type="compositionally biased region" description="Polar residues" evidence="6">
    <location>
        <begin position="149"/>
        <end position="169"/>
    </location>
</feature>
<evidence type="ECO:0000256" key="7">
    <source>
        <dbReference type="SAM" id="Phobius"/>
    </source>
</evidence>
<dbReference type="InterPro" id="IPR008917">
    <property type="entry name" value="TF_DNA-bd_sf"/>
</dbReference>
<keyword evidence="4" id="KW-0804">Transcription</keyword>
<dbReference type="PANTHER" id="PTHR24411">
    <property type="entry name" value="NUCLEAR FACTOR ERYTHROID 2-RELATED FACTOR"/>
    <property type="match status" value="1"/>
</dbReference>
<keyword evidence="7" id="KW-1133">Transmembrane helix</keyword>
<feature type="region of interest" description="Disordered" evidence="6">
    <location>
        <begin position="599"/>
        <end position="628"/>
    </location>
</feature>
<evidence type="ECO:0000313" key="9">
    <source>
        <dbReference type="EnsemblMetazoa" id="CJA20487.1"/>
    </source>
</evidence>
<feature type="region of interest" description="Disordered" evidence="6">
    <location>
        <begin position="470"/>
        <end position="530"/>
    </location>
</feature>
<evidence type="ECO:0000256" key="4">
    <source>
        <dbReference type="ARBA" id="ARBA00023163"/>
    </source>
</evidence>
<feature type="region of interest" description="Disordered" evidence="6">
    <location>
        <begin position="142"/>
        <end position="169"/>
    </location>
</feature>
<reference evidence="9" key="2">
    <citation type="submission" date="2022-06" db="UniProtKB">
        <authorList>
            <consortium name="EnsemblMetazoa"/>
        </authorList>
    </citation>
    <scope>IDENTIFICATION</scope>
    <source>
        <strain evidence="9">DF5081</strain>
    </source>
</reference>
<feature type="compositionally biased region" description="Basic residues" evidence="6">
    <location>
        <begin position="599"/>
        <end position="614"/>
    </location>
</feature>
<keyword evidence="5" id="KW-0539">Nucleus</keyword>
<feature type="compositionally biased region" description="Low complexity" evidence="6">
    <location>
        <begin position="425"/>
        <end position="451"/>
    </location>
</feature>